<reference evidence="2" key="1">
    <citation type="submission" date="2021-08" db="EMBL/GenBank/DDBJ databases">
        <title>WGS assembly of Ceratopteris richardii.</title>
        <authorList>
            <person name="Marchant D.B."/>
            <person name="Chen G."/>
            <person name="Jenkins J."/>
            <person name="Shu S."/>
            <person name="Leebens-Mack J."/>
            <person name="Grimwood J."/>
            <person name="Schmutz J."/>
            <person name="Soltis P."/>
            <person name="Soltis D."/>
            <person name="Chen Z.-H."/>
        </authorList>
    </citation>
    <scope>NUCLEOTIDE SEQUENCE</scope>
    <source>
        <strain evidence="2">Whitten #5841</strain>
        <tissue evidence="2">Leaf</tissue>
    </source>
</reference>
<dbReference type="AlphaFoldDB" id="A0A8T2VGS8"/>
<proteinExistence type="predicted"/>
<dbReference type="OrthoDB" id="1984801at2759"/>
<evidence type="ECO:0000313" key="3">
    <source>
        <dbReference type="Proteomes" id="UP000825935"/>
    </source>
</evidence>
<feature type="region of interest" description="Disordered" evidence="1">
    <location>
        <begin position="140"/>
        <end position="163"/>
    </location>
</feature>
<feature type="compositionally biased region" description="Polar residues" evidence="1">
    <location>
        <begin position="143"/>
        <end position="156"/>
    </location>
</feature>
<sequence>MVAMVEASDDMVHRHQISVKKPFHSLPSTDGKESETIVAFHKQQHATAQHEGRDVVITSKGCAEDGKQHRAIDTDKHRHYKRRRSSFSIKISKPAGSLEWQQHIEAANQLTECNAEKVHSVKLSGAAAEGEKQAFEHVKNKENFNGSPSADQQPATTIHKPQPIPLRPSLLSSHISGVSNSIKTLFNRELEALIQWHRKDFKAFTAGVQESLGGTLKTHIINYTNALEHFHQPLAETVNGETEKSRVVPLACLPKEEKSDEGKDEMHKEMQKHLSHLTHNSSEGSAQPVDAVGGSQLQAFDGAKRKQIIIKEAPQNTNMYTQEASALLEWQRLQGDRTFVQETQEGRIENLLNAFVKARDAVVNVREVAQRIDEHSSWIQSELNFTRLEVMNLRFCRNNGPRAILREAMELAAIMRSFILELSSALDCNELGVPWPFPRKADYSDITPAYIKHLMEKLPANMSS</sequence>
<protein>
    <submittedName>
        <fullName evidence="2">Uncharacterized protein</fullName>
    </submittedName>
</protein>
<evidence type="ECO:0000256" key="1">
    <source>
        <dbReference type="SAM" id="MobiDB-lite"/>
    </source>
</evidence>
<keyword evidence="3" id="KW-1185">Reference proteome</keyword>
<dbReference type="EMBL" id="CM035406">
    <property type="protein sequence ID" value="KAH7447701.1"/>
    <property type="molecule type" value="Genomic_DNA"/>
</dbReference>
<accession>A0A8T2VGS8</accession>
<comment type="caution">
    <text evidence="2">The sequence shown here is derived from an EMBL/GenBank/DDBJ whole genome shotgun (WGS) entry which is preliminary data.</text>
</comment>
<gene>
    <name evidence="2" type="ORF">KP509_01G117500</name>
</gene>
<evidence type="ECO:0000313" key="2">
    <source>
        <dbReference type="EMBL" id="KAH7447701.1"/>
    </source>
</evidence>
<name>A0A8T2VGS8_CERRI</name>
<organism evidence="2 3">
    <name type="scientific">Ceratopteris richardii</name>
    <name type="common">Triangle waterfern</name>
    <dbReference type="NCBI Taxonomy" id="49495"/>
    <lineage>
        <taxon>Eukaryota</taxon>
        <taxon>Viridiplantae</taxon>
        <taxon>Streptophyta</taxon>
        <taxon>Embryophyta</taxon>
        <taxon>Tracheophyta</taxon>
        <taxon>Polypodiopsida</taxon>
        <taxon>Polypodiidae</taxon>
        <taxon>Polypodiales</taxon>
        <taxon>Pteridineae</taxon>
        <taxon>Pteridaceae</taxon>
        <taxon>Parkerioideae</taxon>
        <taxon>Ceratopteris</taxon>
    </lineage>
</organism>
<dbReference type="Proteomes" id="UP000825935">
    <property type="component" value="Chromosome 1"/>
</dbReference>